<dbReference type="Pfam" id="PF01593">
    <property type="entry name" value="Amino_oxidase"/>
    <property type="match status" value="1"/>
</dbReference>
<evidence type="ECO:0000313" key="4">
    <source>
        <dbReference type="Proteomes" id="UP000009309"/>
    </source>
</evidence>
<dbReference type="Proteomes" id="UP000009309">
    <property type="component" value="Unassembled WGS sequence"/>
</dbReference>
<proteinExistence type="inferred from homology"/>
<dbReference type="InterPro" id="IPR002937">
    <property type="entry name" value="Amino_oxidase"/>
</dbReference>
<sequence length="487" mass="55530">MDSSHCLLARLQPVTSNPYSVNSTMNYKYVIIGSGPTGLGAAYRLKELGITDFIVLEKENRIGGLSKSFVDEKGFTWDVGGHVQFSHYKYFDDLMVKALGEDGWLSHQRESWVWIEGRFVPYPFQNNIKYLKPETMWKCLEGIIHNYKFPTNTKPANFREWILATFGPGLAETFMFPYNYKVWAYPPEDMNAVWVGERVAVTDLQRVTKNIIFNQDDFSWGPNSTFKFPKHGGTGGIWEAVGNLIGRDYIKLNCTVEKVVGADKKIVLANGETIQYEYLMSTMPLDIFTRKVEGLDPQTVETAQGLKHSSTNVVGIGLKGKPKESLKTMCWMYFPEYNSPYYRVTVFSNYSPNNVPDINQYWSLMTETSESSAKPVDRETLIQDTIRALKEDQLIESEDDVVSTWHMAFDYGYPTPSVERDGILKAVLPKLEPFGIYSRGRFGAWKYEVSNQDHSLMQGVEWANRVAANVPELTLFFPDTANAMWGK</sequence>
<dbReference type="PRINTS" id="PR00419">
    <property type="entry name" value="ADXRDTASE"/>
</dbReference>
<evidence type="ECO:0000313" key="3">
    <source>
        <dbReference type="EMBL" id="CCH54665.1"/>
    </source>
</evidence>
<reference evidence="3 4" key="1">
    <citation type="journal article" date="2012" name="J. Bacteriol.">
        <title>Genome Sequence of the Filamentous Bacterium Fibrisoma limi BUZ 3T.</title>
        <authorList>
            <person name="Filippini M."/>
            <person name="Qi W."/>
            <person name="Jaenicke S."/>
            <person name="Goesmann A."/>
            <person name="Smits T.H."/>
            <person name="Bagheri H.C."/>
        </authorList>
    </citation>
    <scope>NUCLEOTIDE SEQUENCE [LARGE SCALE GENOMIC DNA]</scope>
    <source>
        <strain evidence="4">BUZ 3T</strain>
    </source>
</reference>
<dbReference type="STRING" id="1185876.BN8_03860"/>
<protein>
    <recommendedName>
        <fullName evidence="2">Amine oxidase domain-containing protein</fullName>
    </recommendedName>
</protein>
<dbReference type="Gene3D" id="3.50.50.60">
    <property type="entry name" value="FAD/NAD(P)-binding domain"/>
    <property type="match status" value="1"/>
</dbReference>
<accession>I2GL89</accession>
<gene>
    <name evidence="3" type="ORF">BN8_03860</name>
</gene>
<feature type="domain" description="Amine oxidase" evidence="2">
    <location>
        <begin position="37"/>
        <end position="415"/>
    </location>
</feature>
<comment type="similarity">
    <text evidence="1">Belongs to the carotenoid/retinoid oxidoreductase family.</text>
</comment>
<evidence type="ECO:0000259" key="2">
    <source>
        <dbReference type="Pfam" id="PF01593"/>
    </source>
</evidence>
<comment type="caution">
    <text evidence="3">The sequence shown here is derived from an EMBL/GenBank/DDBJ whole genome shotgun (WGS) entry which is preliminary data.</text>
</comment>
<dbReference type="GO" id="GO:0016491">
    <property type="term" value="F:oxidoreductase activity"/>
    <property type="evidence" value="ECO:0007669"/>
    <property type="project" value="InterPro"/>
</dbReference>
<dbReference type="eggNOG" id="COG1232">
    <property type="taxonomic scope" value="Bacteria"/>
</dbReference>
<keyword evidence="4" id="KW-1185">Reference proteome</keyword>
<evidence type="ECO:0000256" key="1">
    <source>
        <dbReference type="ARBA" id="ARBA00006046"/>
    </source>
</evidence>
<dbReference type="AlphaFoldDB" id="I2GL89"/>
<organism evidence="3 4">
    <name type="scientific">Fibrisoma limi BUZ 3</name>
    <dbReference type="NCBI Taxonomy" id="1185876"/>
    <lineage>
        <taxon>Bacteria</taxon>
        <taxon>Pseudomonadati</taxon>
        <taxon>Bacteroidota</taxon>
        <taxon>Cytophagia</taxon>
        <taxon>Cytophagales</taxon>
        <taxon>Spirosomataceae</taxon>
        <taxon>Fibrisoma</taxon>
    </lineage>
</organism>
<dbReference type="InterPro" id="IPR036188">
    <property type="entry name" value="FAD/NAD-bd_sf"/>
</dbReference>
<dbReference type="SUPFAM" id="SSF51905">
    <property type="entry name" value="FAD/NAD(P)-binding domain"/>
    <property type="match status" value="1"/>
</dbReference>
<dbReference type="PANTHER" id="PTHR43734">
    <property type="entry name" value="PHYTOENE DESATURASE"/>
    <property type="match status" value="1"/>
</dbReference>
<dbReference type="PANTHER" id="PTHR43734:SF4">
    <property type="entry name" value="AMINE OXIDASE DOMAIN-CONTAINING PROTEIN"/>
    <property type="match status" value="1"/>
</dbReference>
<dbReference type="EMBL" id="CAIT01000007">
    <property type="protein sequence ID" value="CCH54665.1"/>
    <property type="molecule type" value="Genomic_DNA"/>
</dbReference>
<name>I2GL89_9BACT</name>